<evidence type="ECO:0000313" key="3">
    <source>
        <dbReference type="Proteomes" id="UP000000589"/>
    </source>
</evidence>
<protein>
    <submittedName>
        <fullName evidence="1">Alcohol dehydrogenase 1 (class I)</fullName>
    </submittedName>
</protein>
<dbReference type="HOGENOM" id="CLU_3224389_0_0_1"/>
<dbReference type="ExpressionAtlas" id="E0CXV3">
    <property type="expression patterns" value="baseline and differential"/>
</dbReference>
<accession>E0CXV3</accession>
<name>E0CXV3_MOUSE</name>
<reference evidence="1 3" key="1">
    <citation type="journal article" date="2009" name="PLoS Biol.">
        <title>Lineage-specific biology revealed by a finished genome assembly of the mouse.</title>
        <authorList>
            <consortium name="Mouse Genome Sequencing Consortium"/>
            <person name="Church D.M."/>
            <person name="Goodstadt L."/>
            <person name="Hillier L.W."/>
            <person name="Zody M.C."/>
            <person name="Goldstein S."/>
            <person name="She X."/>
            <person name="Bult C.J."/>
            <person name="Agarwala R."/>
            <person name="Cherry J.L."/>
            <person name="DiCuccio M."/>
            <person name="Hlavina W."/>
            <person name="Kapustin Y."/>
            <person name="Meric P."/>
            <person name="Maglott D."/>
            <person name="Birtle Z."/>
            <person name="Marques A.C."/>
            <person name="Graves T."/>
            <person name="Zhou S."/>
            <person name="Teague B."/>
            <person name="Potamousis K."/>
            <person name="Churas C."/>
            <person name="Place M."/>
            <person name="Herschleb J."/>
            <person name="Runnheim R."/>
            <person name="Forrest D."/>
            <person name="Amos-Landgraf J."/>
            <person name="Schwartz D.C."/>
            <person name="Cheng Z."/>
            <person name="Lindblad-Toh K."/>
            <person name="Eichler E.E."/>
            <person name="Ponting C.P."/>
        </authorList>
    </citation>
    <scope>NUCLEOTIDE SEQUENCE [LARGE SCALE GENOMIC DNA]</scope>
    <source>
        <strain evidence="1 3">C57BL/6J</strain>
    </source>
</reference>
<dbReference type="GeneTree" id="ENSGT00940000155234"/>
<evidence type="ECO:0000313" key="2">
    <source>
        <dbReference type="MGI" id="MGI:87921"/>
    </source>
</evidence>
<dbReference type="Ensembl" id="ENSMUST00000159159.2">
    <property type="protein sequence ID" value="ENSMUSP00000124688.2"/>
    <property type="gene ID" value="ENSMUSG00000074207.11"/>
</dbReference>
<proteinExistence type="predicted"/>
<dbReference type="MGI" id="MGI:87921">
    <property type="gene designation" value="Adh1"/>
</dbReference>
<reference evidence="1" key="3">
    <citation type="submission" date="2025-08" db="UniProtKB">
        <authorList>
            <consortium name="Ensembl"/>
        </authorList>
    </citation>
    <scope>IDENTIFICATION</scope>
    <source>
        <strain evidence="1">C57BL/6J</strain>
    </source>
</reference>
<dbReference type="AGR" id="MGI:87921"/>
<dbReference type="SMR" id="E0CXV3"/>
<dbReference type="OrthoDB" id="417550at2759"/>
<dbReference type="VEuPathDB" id="HostDB:ENSMUSG00000074207"/>
<dbReference type="AlphaFoldDB" id="E0CXV3"/>
<reference evidence="1" key="4">
    <citation type="submission" date="2025-09" db="UniProtKB">
        <authorList>
            <consortium name="Ensembl"/>
        </authorList>
    </citation>
    <scope>IDENTIFICATION</scope>
    <source>
        <strain evidence="1">C57BL/6J</strain>
    </source>
</reference>
<keyword evidence="3" id="KW-1185">Reference proteome</keyword>
<organism evidence="1 3">
    <name type="scientific">Mus musculus</name>
    <name type="common">Mouse</name>
    <dbReference type="NCBI Taxonomy" id="10090"/>
    <lineage>
        <taxon>Eukaryota</taxon>
        <taxon>Metazoa</taxon>
        <taxon>Chordata</taxon>
        <taxon>Craniata</taxon>
        <taxon>Vertebrata</taxon>
        <taxon>Euteleostomi</taxon>
        <taxon>Mammalia</taxon>
        <taxon>Eutheria</taxon>
        <taxon>Euarchontoglires</taxon>
        <taxon>Glires</taxon>
        <taxon>Rodentia</taxon>
        <taxon>Myomorpha</taxon>
        <taxon>Muroidea</taxon>
        <taxon>Muridae</taxon>
        <taxon>Murinae</taxon>
        <taxon>Mus</taxon>
        <taxon>Mus</taxon>
    </lineage>
</organism>
<gene>
    <name evidence="1 2" type="primary">Adh1</name>
</gene>
<reference evidence="1 3" key="2">
    <citation type="journal article" date="2011" name="PLoS Biol.">
        <title>Modernizing reference genome assemblies.</title>
        <authorList>
            <person name="Church D.M."/>
            <person name="Schneider V.A."/>
            <person name="Graves T."/>
            <person name="Auger K."/>
            <person name="Cunningham F."/>
            <person name="Bouk N."/>
            <person name="Chen H.C."/>
            <person name="Agarwala R."/>
            <person name="McLaren W.M."/>
            <person name="Ritchie G.R."/>
            <person name="Albracht D."/>
            <person name="Kremitzki M."/>
            <person name="Rock S."/>
            <person name="Kotkiewicz H."/>
            <person name="Kremitzki C."/>
            <person name="Wollam A."/>
            <person name="Trani L."/>
            <person name="Fulton L."/>
            <person name="Fulton R."/>
            <person name="Matthews L."/>
            <person name="Whitehead S."/>
            <person name="Chow W."/>
            <person name="Torrance J."/>
            <person name="Dunn M."/>
            <person name="Harden G."/>
            <person name="Threadgold G."/>
            <person name="Wood J."/>
            <person name="Collins J."/>
            <person name="Heath P."/>
            <person name="Griffiths G."/>
            <person name="Pelan S."/>
            <person name="Grafham D."/>
            <person name="Eichler E.E."/>
            <person name="Weinstock G."/>
            <person name="Mardis E.R."/>
            <person name="Wilson R.K."/>
            <person name="Howe K."/>
            <person name="Flicek P."/>
            <person name="Hubbard T."/>
        </authorList>
    </citation>
    <scope>NUCLEOTIDE SEQUENCE [LARGE SCALE GENOMIC DNA]</scope>
    <source>
        <strain evidence="1 3">C57BL/6J</strain>
    </source>
</reference>
<dbReference type="Proteomes" id="UP000000589">
    <property type="component" value="Chromosome 3"/>
</dbReference>
<dbReference type="Bgee" id="ENSMUSG00000074207">
    <property type="expression patterns" value="Expressed in conjunctival fornix and 213 other cell types or tissues"/>
</dbReference>
<evidence type="ECO:0000313" key="1">
    <source>
        <dbReference type="Ensembl" id="ENSMUSP00000124688.2"/>
    </source>
</evidence>
<sequence>MSTAGKVIKCKAAVIKSFHSFPLSVENAGFASTRKATFVAEAIC</sequence>